<gene>
    <name evidence="1" type="ORF">ELS83_12375</name>
</gene>
<dbReference type="RefSeq" id="WP_171595889.1">
    <property type="nucleotide sequence ID" value="NZ_RZNH01000020.1"/>
</dbReference>
<evidence type="ECO:0008006" key="3">
    <source>
        <dbReference type="Google" id="ProtNLM"/>
    </source>
</evidence>
<evidence type="ECO:0000313" key="1">
    <source>
        <dbReference type="EMBL" id="NOU60617.1"/>
    </source>
</evidence>
<keyword evidence="2" id="KW-1185">Reference proteome</keyword>
<protein>
    <recommendedName>
        <fullName evidence="3">Immunity protein 30 domain-containing protein</fullName>
    </recommendedName>
</protein>
<organism evidence="1 2">
    <name type="scientific">Marinifilum caeruleilacunae</name>
    <dbReference type="NCBI Taxonomy" id="2499076"/>
    <lineage>
        <taxon>Bacteria</taxon>
        <taxon>Pseudomonadati</taxon>
        <taxon>Bacteroidota</taxon>
        <taxon>Bacteroidia</taxon>
        <taxon>Marinilabiliales</taxon>
        <taxon>Marinifilaceae</taxon>
    </lineage>
</organism>
<comment type="caution">
    <text evidence="1">The sequence shown here is derived from an EMBL/GenBank/DDBJ whole genome shotgun (WGS) entry which is preliminary data.</text>
</comment>
<sequence length="173" mass="19608">MTDKAKKALHDKLVSGLQSSDPKTVTDSINQLREEGQLDDIVILFDLLVKSDDDSLKDTILKFLADIKDKKADAIFIDAILNEKYKSIRKDLTGICWQSSIDFTNHVSVFTDLLVESDFETAFEAFTVIENFTGKLEENKKIEEQDKLKDAIPNAAEEVKGMIHECIHILDQF</sequence>
<dbReference type="Proteomes" id="UP000732105">
    <property type="component" value="Unassembled WGS sequence"/>
</dbReference>
<name>A0ABX1WX47_9BACT</name>
<accession>A0ABX1WX47</accession>
<evidence type="ECO:0000313" key="2">
    <source>
        <dbReference type="Proteomes" id="UP000732105"/>
    </source>
</evidence>
<dbReference type="EMBL" id="RZNH01000020">
    <property type="protein sequence ID" value="NOU60617.1"/>
    <property type="molecule type" value="Genomic_DNA"/>
</dbReference>
<reference evidence="1 2" key="1">
    <citation type="submission" date="2018-12" db="EMBL/GenBank/DDBJ databases">
        <title>Marinifilum JC070 sp. nov., a marine bacterium isolated from Yongle Blue Hole in the South China Sea.</title>
        <authorList>
            <person name="Fu T."/>
        </authorList>
    </citation>
    <scope>NUCLEOTIDE SEQUENCE [LARGE SCALE GENOMIC DNA]</scope>
    <source>
        <strain evidence="1 2">JC070</strain>
    </source>
</reference>
<proteinExistence type="predicted"/>